<dbReference type="InterPro" id="IPR023271">
    <property type="entry name" value="Aquaporin-like"/>
</dbReference>
<evidence type="ECO:0000256" key="3">
    <source>
        <dbReference type="ARBA" id="ARBA00022692"/>
    </source>
</evidence>
<keyword evidence="5 9" id="KW-1133">Transmembrane helix</keyword>
<dbReference type="Proteomes" id="UP000053201">
    <property type="component" value="Unassembled WGS sequence"/>
</dbReference>
<dbReference type="EMBL" id="KQ257456">
    <property type="protein sequence ID" value="KND00014.1"/>
    <property type="molecule type" value="Genomic_DNA"/>
</dbReference>
<feature type="compositionally biased region" description="Basic and acidic residues" evidence="8">
    <location>
        <begin position="348"/>
        <end position="360"/>
    </location>
</feature>
<dbReference type="InterPro" id="IPR000425">
    <property type="entry name" value="MIP"/>
</dbReference>
<dbReference type="RefSeq" id="XP_016608053.1">
    <property type="nucleotide sequence ID" value="XM_016752600.1"/>
</dbReference>
<dbReference type="PRINTS" id="PR00783">
    <property type="entry name" value="MINTRINSICP"/>
</dbReference>
<keyword evidence="3 7" id="KW-0812">Transmembrane</keyword>
<proteinExistence type="inferred from homology"/>
<evidence type="ECO:0000313" key="11">
    <source>
        <dbReference type="Proteomes" id="UP000053201"/>
    </source>
</evidence>
<dbReference type="GO" id="GO:0005737">
    <property type="term" value="C:cytoplasm"/>
    <property type="evidence" value="ECO:0007669"/>
    <property type="project" value="UniProtKB-ARBA"/>
</dbReference>
<feature type="transmembrane region" description="Helical" evidence="9">
    <location>
        <begin position="154"/>
        <end position="176"/>
    </location>
</feature>
<evidence type="ECO:0000256" key="6">
    <source>
        <dbReference type="ARBA" id="ARBA00023136"/>
    </source>
</evidence>
<evidence type="ECO:0000256" key="2">
    <source>
        <dbReference type="ARBA" id="ARBA00022448"/>
    </source>
</evidence>
<dbReference type="InterPro" id="IPR022357">
    <property type="entry name" value="MIP_CS"/>
</dbReference>
<dbReference type="Pfam" id="PF00230">
    <property type="entry name" value="MIP"/>
    <property type="match status" value="2"/>
</dbReference>
<dbReference type="PANTHER" id="PTHR45665">
    <property type="entry name" value="AQUAPORIN-8"/>
    <property type="match status" value="1"/>
</dbReference>
<dbReference type="InterPro" id="IPR034294">
    <property type="entry name" value="Aquaporin_transptr"/>
</dbReference>
<keyword evidence="11" id="KW-1185">Reference proteome</keyword>
<keyword evidence="2 7" id="KW-0813">Transport</keyword>
<dbReference type="InParanoid" id="A0A0L0HGS5"/>
<feature type="transmembrane region" description="Helical" evidence="9">
    <location>
        <begin position="312"/>
        <end position="333"/>
    </location>
</feature>
<feature type="transmembrane region" description="Helical" evidence="9">
    <location>
        <begin position="203"/>
        <end position="223"/>
    </location>
</feature>
<comment type="similarity">
    <text evidence="7">Belongs to the MIP/aquaporin (TC 1.A.8) family.</text>
</comment>
<dbReference type="STRING" id="645134.A0A0L0HGS5"/>
<keyword evidence="6 9" id="KW-0472">Membrane</keyword>
<dbReference type="FunFam" id="1.20.1080.10:FF:000069">
    <property type="entry name" value="Aquaporin-B"/>
    <property type="match status" value="1"/>
</dbReference>
<comment type="subcellular location">
    <subcellularLocation>
        <location evidence="1">Endomembrane system</location>
        <topology evidence="1">Multi-pass membrane protein</topology>
    </subcellularLocation>
</comment>
<reference evidence="10 11" key="1">
    <citation type="submission" date="2009-08" db="EMBL/GenBank/DDBJ databases">
        <title>The Genome Sequence of Spizellomyces punctatus strain DAOM BR117.</title>
        <authorList>
            <consortium name="The Broad Institute Genome Sequencing Platform"/>
            <person name="Russ C."/>
            <person name="Cuomo C."/>
            <person name="Shea T."/>
            <person name="Young S.K."/>
            <person name="Zeng Q."/>
            <person name="Koehrsen M."/>
            <person name="Haas B."/>
            <person name="Borodovsky M."/>
            <person name="Guigo R."/>
            <person name="Alvarado L."/>
            <person name="Berlin A."/>
            <person name="Bochicchio J."/>
            <person name="Borenstein D."/>
            <person name="Chapman S."/>
            <person name="Chen Z."/>
            <person name="Engels R."/>
            <person name="Freedman E."/>
            <person name="Gellesch M."/>
            <person name="Goldberg J."/>
            <person name="Griggs A."/>
            <person name="Gujja S."/>
            <person name="Heiman D."/>
            <person name="Hepburn T."/>
            <person name="Howarth C."/>
            <person name="Jen D."/>
            <person name="Larson L."/>
            <person name="Lewis B."/>
            <person name="Mehta T."/>
            <person name="Park D."/>
            <person name="Pearson M."/>
            <person name="Roberts A."/>
            <person name="Saif S."/>
            <person name="Shenoy N."/>
            <person name="Sisk P."/>
            <person name="Stolte C."/>
            <person name="Sykes S."/>
            <person name="Thomson T."/>
            <person name="Walk T."/>
            <person name="White J."/>
            <person name="Yandava C."/>
            <person name="Burger G."/>
            <person name="Gray M.W."/>
            <person name="Holland P.W.H."/>
            <person name="King N."/>
            <person name="Lang F.B.F."/>
            <person name="Roger A.J."/>
            <person name="Ruiz-Trillo I."/>
            <person name="Lander E."/>
            <person name="Nusbaum C."/>
        </authorList>
    </citation>
    <scope>NUCLEOTIDE SEQUENCE [LARGE SCALE GENOMIC DNA]</scope>
    <source>
        <strain evidence="10 11">DAOM BR117</strain>
    </source>
</reference>
<sequence>MTELQKISSPTTDYAVDIERRGLTSVAPDDDEIAPFDDLNDAPGKFSWNPLEWIKEFQQDWREFSWAMTEKRRVLLRAVFGEGLCTFLFLFIVEAVAVNNGRQEQPENLTLGAVATAFCSIALIYSFADVSGAHFNPAVTFATMVTGKVSLRKGLAFISIQLFASIFSVVALLIVFPGPHPGYSSIPASVVVDIDSSAHLAQAFFMEVILTFILVYVIFATAFDTVDTSNEVKVKAKGAGGSAAAQADDKSVGRYLTIYTTSGTTKAGFAPFAIGFTLGFLGLIGGSVSGGAFNPARAFGPALLSGHWNNHWVYWLGDFIGAALAGWAQHFFAHEAVQHSGASAKTKKGAENERVEEAQKAARAGDLS</sequence>
<evidence type="ECO:0000256" key="7">
    <source>
        <dbReference type="RuleBase" id="RU000477"/>
    </source>
</evidence>
<evidence type="ECO:0000256" key="9">
    <source>
        <dbReference type="SAM" id="Phobius"/>
    </source>
</evidence>
<dbReference type="Gene3D" id="1.20.1080.10">
    <property type="entry name" value="Glycerol uptake facilitator protein"/>
    <property type="match status" value="1"/>
</dbReference>
<name>A0A0L0HGS5_SPIPD</name>
<feature type="transmembrane region" description="Helical" evidence="9">
    <location>
        <begin position="269"/>
        <end position="292"/>
    </location>
</feature>
<gene>
    <name evidence="10" type="ORF">SPPG_04360</name>
</gene>
<dbReference type="eggNOG" id="KOG0223">
    <property type="taxonomic scope" value="Eukaryota"/>
</dbReference>
<protein>
    <submittedName>
        <fullName evidence="10">Uncharacterized protein</fullName>
    </submittedName>
</protein>
<dbReference type="PANTHER" id="PTHR45665:SF9">
    <property type="entry name" value="AQUAPORIN-8"/>
    <property type="match status" value="1"/>
</dbReference>
<dbReference type="GeneID" id="27687812"/>
<dbReference type="OrthoDB" id="3222at2759"/>
<evidence type="ECO:0000256" key="5">
    <source>
        <dbReference type="ARBA" id="ARBA00022989"/>
    </source>
</evidence>
<feature type="transmembrane region" description="Helical" evidence="9">
    <location>
        <begin position="109"/>
        <end position="128"/>
    </location>
</feature>
<dbReference type="PROSITE" id="PS00221">
    <property type="entry name" value="MIP"/>
    <property type="match status" value="1"/>
</dbReference>
<dbReference type="OMA" id="RAFLYWI"/>
<feature type="region of interest" description="Disordered" evidence="8">
    <location>
        <begin position="342"/>
        <end position="368"/>
    </location>
</feature>
<evidence type="ECO:0000313" key="10">
    <source>
        <dbReference type="EMBL" id="KND00014.1"/>
    </source>
</evidence>
<accession>A0A0L0HGS5</accession>
<organism evidence="10 11">
    <name type="scientific">Spizellomyces punctatus (strain DAOM BR117)</name>
    <dbReference type="NCBI Taxonomy" id="645134"/>
    <lineage>
        <taxon>Eukaryota</taxon>
        <taxon>Fungi</taxon>
        <taxon>Fungi incertae sedis</taxon>
        <taxon>Chytridiomycota</taxon>
        <taxon>Chytridiomycota incertae sedis</taxon>
        <taxon>Chytridiomycetes</taxon>
        <taxon>Spizellomycetales</taxon>
        <taxon>Spizellomycetaceae</taxon>
        <taxon>Spizellomyces</taxon>
    </lineage>
</organism>
<evidence type="ECO:0000256" key="1">
    <source>
        <dbReference type="ARBA" id="ARBA00004127"/>
    </source>
</evidence>
<dbReference type="GO" id="GO:0016020">
    <property type="term" value="C:membrane"/>
    <property type="evidence" value="ECO:0007669"/>
    <property type="project" value="InterPro"/>
</dbReference>
<evidence type="ECO:0000256" key="8">
    <source>
        <dbReference type="SAM" id="MobiDB-lite"/>
    </source>
</evidence>
<dbReference type="GO" id="GO:0015250">
    <property type="term" value="F:water channel activity"/>
    <property type="evidence" value="ECO:0007669"/>
    <property type="project" value="TreeGrafter"/>
</dbReference>
<evidence type="ECO:0000256" key="4">
    <source>
        <dbReference type="ARBA" id="ARBA00022737"/>
    </source>
</evidence>
<dbReference type="GO" id="GO:0012505">
    <property type="term" value="C:endomembrane system"/>
    <property type="evidence" value="ECO:0007669"/>
    <property type="project" value="UniProtKB-SubCell"/>
</dbReference>
<feature type="transmembrane region" description="Helical" evidence="9">
    <location>
        <begin position="74"/>
        <end position="97"/>
    </location>
</feature>
<dbReference type="AlphaFoldDB" id="A0A0L0HGS5"/>
<dbReference type="VEuPathDB" id="FungiDB:SPPG_04360"/>
<dbReference type="SUPFAM" id="SSF81338">
    <property type="entry name" value="Aquaporin-like"/>
    <property type="match status" value="1"/>
</dbReference>
<keyword evidence="4" id="KW-0677">Repeat</keyword>
<dbReference type="GO" id="GO:0019755">
    <property type="term" value="P:one-carbon compound transport"/>
    <property type="evidence" value="ECO:0007669"/>
    <property type="project" value="UniProtKB-ARBA"/>
</dbReference>